<dbReference type="InterPro" id="IPR036873">
    <property type="entry name" value="Rhodanese-like_dom_sf"/>
</dbReference>
<dbReference type="Proteomes" id="UP001202922">
    <property type="component" value="Unassembled WGS sequence"/>
</dbReference>
<comment type="caution">
    <text evidence="1">The sequence shown here is derived from an EMBL/GenBank/DDBJ whole genome shotgun (WGS) entry which is preliminary data.</text>
</comment>
<protein>
    <recommendedName>
        <fullName evidence="3">Sulfurtransferase</fullName>
    </recommendedName>
</protein>
<evidence type="ECO:0000313" key="2">
    <source>
        <dbReference type="Proteomes" id="UP001202922"/>
    </source>
</evidence>
<name>A0ABS9U585_9MICC</name>
<sequence length="53" mass="5932">MALTVDPTALMDWVARHDDLMIVDVRGGAEFDSLHIKSSYHAHRGLQQLGEAR</sequence>
<organism evidence="1 2">
    <name type="scientific">Sinomonas terrae</name>
    <dbReference type="NCBI Taxonomy" id="2908838"/>
    <lineage>
        <taxon>Bacteria</taxon>
        <taxon>Bacillati</taxon>
        <taxon>Actinomycetota</taxon>
        <taxon>Actinomycetes</taxon>
        <taxon>Micrococcales</taxon>
        <taxon>Micrococcaceae</taxon>
        <taxon>Sinomonas</taxon>
    </lineage>
</organism>
<keyword evidence="2" id="KW-1185">Reference proteome</keyword>
<gene>
    <name evidence="1" type="ORF">L0M17_18065</name>
</gene>
<evidence type="ECO:0008006" key="3">
    <source>
        <dbReference type="Google" id="ProtNLM"/>
    </source>
</evidence>
<evidence type="ECO:0000313" key="1">
    <source>
        <dbReference type="EMBL" id="MCH6471849.1"/>
    </source>
</evidence>
<dbReference type="EMBL" id="JAKZBV010000001">
    <property type="protein sequence ID" value="MCH6471849.1"/>
    <property type="molecule type" value="Genomic_DNA"/>
</dbReference>
<reference evidence="1 2" key="1">
    <citation type="submission" date="2022-03" db="EMBL/GenBank/DDBJ databases">
        <title>Sinomonas sp. isolated from a soil.</title>
        <authorList>
            <person name="Han J."/>
            <person name="Kim D.-U."/>
        </authorList>
    </citation>
    <scope>NUCLEOTIDE SEQUENCE [LARGE SCALE GENOMIC DNA]</scope>
    <source>
        <strain evidence="1 2">5-5</strain>
    </source>
</reference>
<proteinExistence type="predicted"/>
<accession>A0ABS9U585</accession>
<dbReference type="SUPFAM" id="SSF52821">
    <property type="entry name" value="Rhodanese/Cell cycle control phosphatase"/>
    <property type="match status" value="1"/>
</dbReference>
<dbReference type="RefSeq" id="WP_241055782.1">
    <property type="nucleotide sequence ID" value="NZ_JAKZBV010000001.1"/>
</dbReference>